<dbReference type="EMBL" id="JACJVN010000049">
    <property type="protein sequence ID" value="MBB6678101.1"/>
    <property type="molecule type" value="Genomic_DNA"/>
</dbReference>
<proteinExistence type="predicted"/>
<dbReference type="RefSeq" id="WP_185179376.1">
    <property type="nucleotide sequence ID" value="NZ_CBCSEP010000033.1"/>
</dbReference>
<dbReference type="Proteomes" id="UP000574133">
    <property type="component" value="Unassembled WGS sequence"/>
</dbReference>
<keyword evidence="3" id="KW-1185">Reference proteome</keyword>
<organism evidence="2 3">
    <name type="scientific">Cohnella lubricantis</name>
    <dbReference type="NCBI Taxonomy" id="2163172"/>
    <lineage>
        <taxon>Bacteria</taxon>
        <taxon>Bacillati</taxon>
        <taxon>Bacillota</taxon>
        <taxon>Bacilli</taxon>
        <taxon>Bacillales</taxon>
        <taxon>Paenibacillaceae</taxon>
        <taxon>Cohnella</taxon>
    </lineage>
</organism>
<feature type="domain" description="TIR" evidence="1">
    <location>
        <begin position="4"/>
        <end position="83"/>
    </location>
</feature>
<name>A0A841TI08_9BACL</name>
<gene>
    <name evidence="2" type="ORF">H4Q31_12405</name>
</gene>
<dbReference type="Pfam" id="PF13676">
    <property type="entry name" value="TIR_2"/>
    <property type="match status" value="1"/>
</dbReference>
<dbReference type="SUPFAM" id="SSF52200">
    <property type="entry name" value="Toll/Interleukin receptor TIR domain"/>
    <property type="match status" value="1"/>
</dbReference>
<evidence type="ECO:0000313" key="2">
    <source>
        <dbReference type="EMBL" id="MBB6678101.1"/>
    </source>
</evidence>
<accession>A0A841TI08</accession>
<evidence type="ECO:0000313" key="3">
    <source>
        <dbReference type="Proteomes" id="UP000574133"/>
    </source>
</evidence>
<keyword evidence="2" id="KW-0675">Receptor</keyword>
<evidence type="ECO:0000259" key="1">
    <source>
        <dbReference type="Pfam" id="PF13676"/>
    </source>
</evidence>
<dbReference type="GO" id="GO:0007165">
    <property type="term" value="P:signal transduction"/>
    <property type="evidence" value="ECO:0007669"/>
    <property type="project" value="InterPro"/>
</dbReference>
<sequence>MTRVFISHKSEDAQKAYWVGQQFQRQGVSYYLDVLDDNLFGSGEILTNHLRNKLNECTHLLAIITNNTKISWWVPFEIGLATEREYPISSYVSYWDKQRLPDYLWKWPVLESDQDLNNYIMLLKRDRTTLLNEEINKSIYTAKPKNYAEAFQKRMKILTGQLR</sequence>
<dbReference type="Gene3D" id="3.40.50.10140">
    <property type="entry name" value="Toll/interleukin-1 receptor homology (TIR) domain"/>
    <property type="match status" value="1"/>
</dbReference>
<dbReference type="AlphaFoldDB" id="A0A841TI08"/>
<reference evidence="2 3" key="1">
    <citation type="submission" date="2020-08" db="EMBL/GenBank/DDBJ databases">
        <title>Cohnella phylogeny.</title>
        <authorList>
            <person name="Dunlap C."/>
        </authorList>
    </citation>
    <scope>NUCLEOTIDE SEQUENCE [LARGE SCALE GENOMIC DNA]</scope>
    <source>
        <strain evidence="2 3">DSM 103658</strain>
    </source>
</reference>
<dbReference type="InterPro" id="IPR035897">
    <property type="entry name" value="Toll_tir_struct_dom_sf"/>
</dbReference>
<comment type="caution">
    <text evidence="2">The sequence shown here is derived from an EMBL/GenBank/DDBJ whole genome shotgun (WGS) entry which is preliminary data.</text>
</comment>
<protein>
    <submittedName>
        <fullName evidence="2">Toll/interleukin-1 receptor domain-containing protein</fullName>
    </submittedName>
</protein>
<dbReference type="InterPro" id="IPR000157">
    <property type="entry name" value="TIR_dom"/>
</dbReference>